<name>A0A9Q4H7P3_ACTPL</name>
<dbReference type="Proteomes" id="UP001077788">
    <property type="component" value="Unassembled WGS sequence"/>
</dbReference>
<dbReference type="EMBL" id="JAPQFC010000159">
    <property type="protein sequence ID" value="MCY6524774.1"/>
    <property type="molecule type" value="Genomic_DNA"/>
</dbReference>
<sequence>AITADLSLEVRIHSFASGVHDTIEEMTKVQLELNLQIIKLWLLRSLPLPQKFENSVPLLL</sequence>
<feature type="non-terminal residue" evidence="1">
    <location>
        <position position="1"/>
    </location>
</feature>
<protein>
    <submittedName>
        <fullName evidence="1">Uncharacterized protein</fullName>
    </submittedName>
</protein>
<evidence type="ECO:0000313" key="1">
    <source>
        <dbReference type="EMBL" id="MCY6524774.1"/>
    </source>
</evidence>
<accession>A0A9Q4H7P3</accession>
<evidence type="ECO:0000313" key="2">
    <source>
        <dbReference type="Proteomes" id="UP001077788"/>
    </source>
</evidence>
<gene>
    <name evidence="1" type="ORF">OYG11_11230</name>
</gene>
<reference evidence="1" key="2">
    <citation type="submission" date="2022-12" db="EMBL/GenBank/DDBJ databases">
        <authorList>
            <person name="Kardos G."/>
            <person name="Sarkozi R."/>
            <person name="Laczko L."/>
            <person name="Marton S."/>
            <person name="Makrai L."/>
            <person name="Banyai K."/>
            <person name="Fodor L."/>
        </authorList>
    </citation>
    <scope>NUCLEOTIDE SEQUENCE</scope>
    <source>
        <strain evidence="1">84/14</strain>
    </source>
</reference>
<dbReference type="RefSeq" id="WP_267991845.1">
    <property type="nucleotide sequence ID" value="NZ_JAPQFC010000159.1"/>
</dbReference>
<comment type="caution">
    <text evidence="1">The sequence shown here is derived from an EMBL/GenBank/DDBJ whole genome shotgun (WGS) entry which is preliminary data.</text>
</comment>
<organism evidence="1 2">
    <name type="scientific">Actinobacillus pleuropneumoniae</name>
    <name type="common">Haemophilus pleuropneumoniae</name>
    <dbReference type="NCBI Taxonomy" id="715"/>
    <lineage>
        <taxon>Bacteria</taxon>
        <taxon>Pseudomonadati</taxon>
        <taxon>Pseudomonadota</taxon>
        <taxon>Gammaproteobacteria</taxon>
        <taxon>Pasteurellales</taxon>
        <taxon>Pasteurellaceae</taxon>
        <taxon>Actinobacillus</taxon>
    </lineage>
</organism>
<proteinExistence type="predicted"/>
<dbReference type="AlphaFoldDB" id="A0A9Q4H7P3"/>
<reference evidence="1" key="1">
    <citation type="journal article" date="2021" name="Vet Sci">
        <title>O-Serogroups and Pathovirotypes of Escherichia coli Isolated from Post-Weaning Piglets Showing Diarrhoea and/or Oedema in South Korea.</title>
        <authorList>
            <person name="Byun J.W."/>
            <person name="Moon B.Y."/>
            <person name="Do K.H."/>
            <person name="Lee K."/>
            <person name="Lee H.Y."/>
            <person name="Kim W.I."/>
            <person name="So B."/>
            <person name="Lee W.K."/>
        </authorList>
    </citation>
    <scope>NUCLEOTIDE SEQUENCE</scope>
    <source>
        <strain evidence="1">84/14</strain>
    </source>
</reference>